<dbReference type="PANTHER" id="PTHR38011:SF7">
    <property type="entry name" value="2,5-DIAMINO-6-RIBOSYLAMINO-4(3H)-PYRIMIDINONE 5'-PHOSPHATE REDUCTASE"/>
    <property type="match status" value="1"/>
</dbReference>
<dbReference type="SUPFAM" id="SSF53927">
    <property type="entry name" value="Cytidine deaminase-like"/>
    <property type="match status" value="1"/>
</dbReference>
<dbReference type="InterPro" id="IPR002734">
    <property type="entry name" value="RibDG_C"/>
</dbReference>
<dbReference type="GO" id="GO:0008835">
    <property type="term" value="F:diaminohydroxyphosphoribosylaminopyrimidine deaminase activity"/>
    <property type="evidence" value="ECO:0007669"/>
    <property type="project" value="UniProtKB-EC"/>
</dbReference>
<evidence type="ECO:0000256" key="7">
    <source>
        <dbReference type="ARBA" id="ARBA00022723"/>
    </source>
</evidence>
<feature type="binding site" evidence="15">
    <location>
        <position position="210"/>
    </location>
    <ligand>
        <name>substrate</name>
    </ligand>
</feature>
<feature type="domain" description="CMP/dCMP-type deaminase" evidence="17">
    <location>
        <begin position="2"/>
        <end position="126"/>
    </location>
</feature>
<evidence type="ECO:0000256" key="14">
    <source>
        <dbReference type="PIRSR" id="PIRSR006769-1"/>
    </source>
</evidence>
<dbReference type="InterPro" id="IPR016193">
    <property type="entry name" value="Cytidine_deaminase-like"/>
</dbReference>
<feature type="binding site" evidence="16">
    <location>
        <position position="78"/>
    </location>
    <ligand>
        <name>Zn(2+)</name>
        <dbReference type="ChEBI" id="CHEBI:29105"/>
        <note>catalytic</note>
    </ligand>
</feature>
<dbReference type="InterPro" id="IPR050765">
    <property type="entry name" value="Riboflavin_Biosynth_HTPR"/>
</dbReference>
<comment type="similarity">
    <text evidence="4 13">In the N-terminal section; belongs to the cytidine and deoxycytidylate deaminase family.</text>
</comment>
<keyword evidence="12" id="KW-0511">Multifunctional enzyme</keyword>
<keyword evidence="7 13" id="KW-0479">Metal-binding</keyword>
<dbReference type="Gene3D" id="3.40.430.10">
    <property type="entry name" value="Dihydrofolate Reductase, subunit A"/>
    <property type="match status" value="1"/>
</dbReference>
<evidence type="ECO:0000256" key="3">
    <source>
        <dbReference type="ARBA" id="ARBA00004910"/>
    </source>
</evidence>
<keyword evidence="6 13" id="KW-0686">Riboflavin biosynthesis</keyword>
<evidence type="ECO:0000256" key="1">
    <source>
        <dbReference type="ARBA" id="ARBA00002151"/>
    </source>
</evidence>
<feature type="binding site" evidence="16">
    <location>
        <position position="87"/>
    </location>
    <ligand>
        <name>Zn(2+)</name>
        <dbReference type="ChEBI" id="CHEBI:29105"/>
        <note>catalytic</note>
    </ligand>
</feature>
<dbReference type="OrthoDB" id="9800865at2"/>
<keyword evidence="10 13" id="KW-0521">NADP</keyword>
<organism evidence="18 19">
    <name type="scientific">Christiangramia aestuarii</name>
    <dbReference type="NCBI Taxonomy" id="1028746"/>
    <lineage>
        <taxon>Bacteria</taxon>
        <taxon>Pseudomonadati</taxon>
        <taxon>Bacteroidota</taxon>
        <taxon>Flavobacteriia</taxon>
        <taxon>Flavobacteriales</taxon>
        <taxon>Flavobacteriaceae</taxon>
        <taxon>Christiangramia</taxon>
    </lineage>
</organism>
<feature type="binding site" evidence="15">
    <location>
        <position position="176"/>
    </location>
    <ligand>
        <name>NADP(+)</name>
        <dbReference type="ChEBI" id="CHEBI:58349"/>
    </ligand>
</feature>
<dbReference type="GO" id="GO:0008270">
    <property type="term" value="F:zinc ion binding"/>
    <property type="evidence" value="ECO:0007669"/>
    <property type="project" value="InterPro"/>
</dbReference>
<dbReference type="RefSeq" id="WP_162431074.1">
    <property type="nucleotide sequence ID" value="NZ_BAABGI010000004.1"/>
</dbReference>
<dbReference type="UniPathway" id="UPA00275">
    <property type="reaction ID" value="UER00401"/>
</dbReference>
<evidence type="ECO:0000256" key="15">
    <source>
        <dbReference type="PIRSR" id="PIRSR006769-2"/>
    </source>
</evidence>
<dbReference type="Proteomes" id="UP000460416">
    <property type="component" value="Unassembled WGS sequence"/>
</dbReference>
<dbReference type="PROSITE" id="PS51747">
    <property type="entry name" value="CYT_DCMP_DEAMINASES_2"/>
    <property type="match status" value="1"/>
</dbReference>
<evidence type="ECO:0000256" key="11">
    <source>
        <dbReference type="ARBA" id="ARBA00023002"/>
    </source>
</evidence>
<comment type="similarity">
    <text evidence="5 13">In the C-terminal section; belongs to the HTP reductase family.</text>
</comment>
<dbReference type="SUPFAM" id="SSF53597">
    <property type="entry name" value="Dihydrofolate reductase-like"/>
    <property type="match status" value="1"/>
</dbReference>
<feature type="binding site" evidence="15">
    <location>
        <position position="290"/>
    </location>
    <ligand>
        <name>substrate</name>
    </ligand>
</feature>
<dbReference type="PROSITE" id="PS00903">
    <property type="entry name" value="CYT_DCMP_DEAMINASES_1"/>
    <property type="match status" value="1"/>
</dbReference>
<comment type="function">
    <text evidence="1 13">Converts 2,5-diamino-6-(ribosylamino)-4(3h)-pyrimidinone 5'-phosphate into 5-amino-6-(ribosylamino)-2,4(1h,3h)-pyrimidinedione 5'-phosphate.</text>
</comment>
<feature type="binding site" evidence="15">
    <location>
        <position position="206"/>
    </location>
    <ligand>
        <name>substrate</name>
    </ligand>
</feature>
<evidence type="ECO:0000313" key="19">
    <source>
        <dbReference type="Proteomes" id="UP000460416"/>
    </source>
</evidence>
<keyword evidence="9 13" id="KW-0862">Zinc</keyword>
<evidence type="ECO:0000256" key="2">
    <source>
        <dbReference type="ARBA" id="ARBA00004882"/>
    </source>
</evidence>
<name>A0A7K1LS93_9FLAO</name>
<evidence type="ECO:0000256" key="16">
    <source>
        <dbReference type="PIRSR" id="PIRSR006769-3"/>
    </source>
</evidence>
<evidence type="ECO:0000256" key="5">
    <source>
        <dbReference type="ARBA" id="ARBA00007417"/>
    </source>
</evidence>
<dbReference type="PIRSF" id="PIRSF006769">
    <property type="entry name" value="RibD"/>
    <property type="match status" value="1"/>
</dbReference>
<proteinExistence type="inferred from homology"/>
<comment type="catalytic activity">
    <reaction evidence="13">
        <text>5-amino-6-(5-phospho-D-ribitylamino)uracil + NADP(+) = 5-amino-6-(5-phospho-D-ribosylamino)uracil + NADPH + H(+)</text>
        <dbReference type="Rhea" id="RHEA:17845"/>
        <dbReference type="ChEBI" id="CHEBI:15378"/>
        <dbReference type="ChEBI" id="CHEBI:57783"/>
        <dbReference type="ChEBI" id="CHEBI:58349"/>
        <dbReference type="ChEBI" id="CHEBI:58421"/>
        <dbReference type="ChEBI" id="CHEBI:58453"/>
        <dbReference type="EC" id="1.1.1.193"/>
    </reaction>
</comment>
<dbReference type="CDD" id="cd01284">
    <property type="entry name" value="Riboflavin_deaminase-reductase"/>
    <property type="match status" value="1"/>
</dbReference>
<dbReference type="InterPro" id="IPR024072">
    <property type="entry name" value="DHFR-like_dom_sf"/>
</dbReference>
<evidence type="ECO:0000256" key="8">
    <source>
        <dbReference type="ARBA" id="ARBA00022801"/>
    </source>
</evidence>
<protein>
    <recommendedName>
        <fullName evidence="13">Riboflavin biosynthesis protein RibD</fullName>
    </recommendedName>
    <domain>
        <recommendedName>
            <fullName evidence="13">Diaminohydroxyphosphoribosylaminopyrimidine deaminase</fullName>
            <shortName evidence="13">DRAP deaminase</shortName>
            <ecNumber evidence="13">3.5.4.26</ecNumber>
        </recommendedName>
        <alternativeName>
            <fullName evidence="13">Riboflavin-specific deaminase</fullName>
        </alternativeName>
    </domain>
    <domain>
        <recommendedName>
            <fullName evidence="13">5-amino-6-(5-phosphoribosylamino)uracil reductase</fullName>
            <ecNumber evidence="13">1.1.1.193</ecNumber>
        </recommendedName>
        <alternativeName>
            <fullName evidence="13">HTP reductase</fullName>
        </alternativeName>
    </domain>
</protein>
<dbReference type="InterPro" id="IPR016192">
    <property type="entry name" value="APOBEC/CMP_deaminase_Zn-bd"/>
</dbReference>
<keyword evidence="11 13" id="KW-0560">Oxidoreductase</keyword>
<dbReference type="GO" id="GO:0009231">
    <property type="term" value="P:riboflavin biosynthetic process"/>
    <property type="evidence" value="ECO:0007669"/>
    <property type="project" value="UniProtKB-UniPathway"/>
</dbReference>
<comment type="caution">
    <text evidence="18">The sequence shown here is derived from an EMBL/GenBank/DDBJ whole genome shotgun (WGS) entry which is preliminary data.</text>
</comment>
<evidence type="ECO:0000256" key="10">
    <source>
        <dbReference type="ARBA" id="ARBA00022857"/>
    </source>
</evidence>
<keyword evidence="19" id="KW-1185">Reference proteome</keyword>
<comment type="cofactor">
    <cofactor evidence="13 16">
        <name>Zn(2+)</name>
        <dbReference type="ChEBI" id="CHEBI:29105"/>
    </cofactor>
    <text evidence="13 16">Binds 1 zinc ion.</text>
</comment>
<comment type="pathway">
    <text evidence="3 13">Cofactor biosynthesis; riboflavin biosynthesis; 5-amino-6-(D-ribitylamino)uracil from GTP: step 3/4.</text>
</comment>
<comment type="pathway">
    <text evidence="2 13">Cofactor biosynthesis; riboflavin biosynthesis; 5-amino-6-(D-ribitylamino)uracil from GTP: step 2/4.</text>
</comment>
<feature type="binding site" evidence="15">
    <location>
        <position position="190"/>
    </location>
    <ligand>
        <name>substrate</name>
    </ligand>
</feature>
<sequence>MNIHEKYIKRCIELAQNGLGNTYPNPLVGSVIVYKDRIIGEGWHQKAGEAHAEVNAINSVKDESLLKKSTIYVSLEPCSHFGKTPPCSDLIIARGIKKVVIGSMDPFAKVAGRGIKKLMEAGCEVKVGILEKECQHLNRRFFTFHKKQRPYIILKWAQTRDGFMAPEKRDEKRPVWITNKYSGQLVHKWRSEEPGILVGTKTLLDDNPSLNVRKWTGNNPTRIIIDRDLKAPADYSVLDGKQKTIVITGKSSEKNIKGDLIYEEVEFSRNIAAAVCEVLYKHEIQSVIIEGGQNTLQQFIDAGLWDEARIFTGAADFKNGLKAPELSGKLVSEKDISGDRLKIYKNDQDDNI</sequence>
<dbReference type="EC" id="3.5.4.26" evidence="13"/>
<feature type="binding site" evidence="15">
    <location>
        <position position="213"/>
    </location>
    <ligand>
        <name>substrate</name>
    </ligand>
</feature>
<feature type="active site" description="Proton donor" evidence="14">
    <location>
        <position position="53"/>
    </location>
</feature>
<gene>
    <name evidence="18" type="primary">ribD</name>
    <name evidence="18" type="ORF">FLP08_13770</name>
</gene>
<keyword evidence="8 13" id="KW-0378">Hydrolase</keyword>
<dbReference type="InterPro" id="IPR002125">
    <property type="entry name" value="CMP_dCMP_dom"/>
</dbReference>
<dbReference type="Pfam" id="PF00383">
    <property type="entry name" value="dCMP_cyt_deam_1"/>
    <property type="match status" value="1"/>
</dbReference>
<dbReference type="Pfam" id="PF01872">
    <property type="entry name" value="RibD_C"/>
    <property type="match status" value="1"/>
</dbReference>
<dbReference type="FunFam" id="3.40.140.10:FF:000025">
    <property type="entry name" value="Riboflavin biosynthesis protein RibD"/>
    <property type="match status" value="1"/>
</dbReference>
<dbReference type="Gene3D" id="3.40.140.10">
    <property type="entry name" value="Cytidine Deaminase, domain 2"/>
    <property type="match status" value="1"/>
</dbReference>
<dbReference type="EMBL" id="VJVW01000005">
    <property type="protein sequence ID" value="MUP43647.1"/>
    <property type="molecule type" value="Genomic_DNA"/>
</dbReference>
<evidence type="ECO:0000256" key="12">
    <source>
        <dbReference type="ARBA" id="ARBA00023268"/>
    </source>
</evidence>
<comment type="catalytic activity">
    <reaction evidence="13">
        <text>2,5-diamino-6-hydroxy-4-(5-phosphoribosylamino)-pyrimidine + H2O + H(+) = 5-amino-6-(5-phospho-D-ribosylamino)uracil + NH4(+)</text>
        <dbReference type="Rhea" id="RHEA:21868"/>
        <dbReference type="ChEBI" id="CHEBI:15377"/>
        <dbReference type="ChEBI" id="CHEBI:15378"/>
        <dbReference type="ChEBI" id="CHEBI:28938"/>
        <dbReference type="ChEBI" id="CHEBI:58453"/>
        <dbReference type="ChEBI" id="CHEBI:58614"/>
        <dbReference type="EC" id="3.5.4.26"/>
    </reaction>
</comment>
<feature type="binding site" evidence="16">
    <location>
        <position position="51"/>
    </location>
    <ligand>
        <name>Zn(2+)</name>
        <dbReference type="ChEBI" id="CHEBI:29105"/>
        <note>catalytic</note>
    </ligand>
</feature>
<evidence type="ECO:0000256" key="6">
    <source>
        <dbReference type="ARBA" id="ARBA00022619"/>
    </source>
</evidence>
<evidence type="ECO:0000256" key="9">
    <source>
        <dbReference type="ARBA" id="ARBA00022833"/>
    </source>
</evidence>
<evidence type="ECO:0000313" key="18">
    <source>
        <dbReference type="EMBL" id="MUP43647.1"/>
    </source>
</evidence>
<reference evidence="18 19" key="1">
    <citation type="submission" date="2019-07" db="EMBL/GenBank/DDBJ databases">
        <title>Gramella aestuarii sp. nov., isolated from a tidal flat, and emended description of Gramella echinicola.</title>
        <authorList>
            <person name="Liu L."/>
        </authorList>
    </citation>
    <scope>NUCLEOTIDE SEQUENCE [LARGE SCALE GENOMIC DNA]</scope>
    <source>
        <strain evidence="18 19">BS12</strain>
    </source>
</reference>
<dbReference type="InterPro" id="IPR004794">
    <property type="entry name" value="Eubact_RibD"/>
</dbReference>
<dbReference type="AlphaFoldDB" id="A0A7K1LS93"/>
<dbReference type="GO" id="GO:0008703">
    <property type="term" value="F:5-amino-6-(5-phosphoribosylamino)uracil reductase activity"/>
    <property type="evidence" value="ECO:0007669"/>
    <property type="project" value="UniProtKB-EC"/>
</dbReference>
<dbReference type="NCBIfam" id="TIGR00326">
    <property type="entry name" value="eubact_ribD"/>
    <property type="match status" value="1"/>
</dbReference>
<feature type="binding site" evidence="15">
    <location>
        <position position="202"/>
    </location>
    <ligand>
        <name>NADP(+)</name>
        <dbReference type="ChEBI" id="CHEBI:58349"/>
    </ligand>
</feature>
<dbReference type="EC" id="1.1.1.193" evidence="13"/>
<dbReference type="PANTHER" id="PTHR38011">
    <property type="entry name" value="DIHYDROFOLATE REDUCTASE FAMILY PROTEIN (AFU_ORTHOLOGUE AFUA_8G06820)"/>
    <property type="match status" value="1"/>
</dbReference>
<evidence type="ECO:0000256" key="13">
    <source>
        <dbReference type="PIRNR" id="PIRNR006769"/>
    </source>
</evidence>
<feature type="binding site" evidence="15">
    <location>
        <position position="157"/>
    </location>
    <ligand>
        <name>NADP(+)</name>
        <dbReference type="ChEBI" id="CHEBI:58349"/>
    </ligand>
</feature>
<evidence type="ECO:0000256" key="4">
    <source>
        <dbReference type="ARBA" id="ARBA00005259"/>
    </source>
</evidence>
<accession>A0A7K1LS93</accession>
<evidence type="ECO:0000259" key="17">
    <source>
        <dbReference type="PROSITE" id="PS51747"/>
    </source>
</evidence>